<comment type="caution">
    <text evidence="2">The sequence shown here is derived from an EMBL/GenBank/DDBJ whole genome shotgun (WGS) entry which is preliminary data.</text>
</comment>
<dbReference type="EMBL" id="CABFUZ020000190">
    <property type="protein sequence ID" value="VVM07687.1"/>
    <property type="molecule type" value="Genomic_DNA"/>
</dbReference>
<feature type="transmembrane region" description="Helical" evidence="1">
    <location>
        <begin position="31"/>
        <end position="54"/>
    </location>
</feature>
<dbReference type="Pfam" id="PF05940">
    <property type="entry name" value="NnrS"/>
    <property type="match status" value="1"/>
</dbReference>
<feature type="transmembrane region" description="Helical" evidence="1">
    <location>
        <begin position="122"/>
        <end position="137"/>
    </location>
</feature>
<accession>A0A5E6MFC1</accession>
<sequence length="418" mass="44129">MAMEANTTPELSGPVPPAVFLRLCAREPYRILFPLGTVLGLLGVAVWPLSMLGWAPSPPLQSHPRIMVEGFVGSFVIGFLATSLPRLLEVEPLSGNLVLVLGVTLLSSSIFHLLGWPWAGDMLFTFALVLLLIAFTARGRRRRIPPPSFLLVLLGVAGGAVGAFLQAEQAAGMRTSPLVRQVSLLLVWQGLPLLPVLGVGAFFLPRLYERESPERAVPALAAGWAREAFLAAGAGLLLFASFLLEAEGKGLLGGLLRVCVIASYLWATLPASGALRAKGTVTAAARFAVAFSLLGFFLAALLGTGRAGYLHLFFIGGAGLMILALGVRVVYGFSGRGFLLHFRFIPFELAIAGVAAAVVTRIGADHLPSGRSVLLSVAAVFWIAALALWAFAVLPFVLCPDTEEKKEAEGGRAESALG</sequence>
<protein>
    <recommendedName>
        <fullName evidence="4">NnrS family protein</fullName>
    </recommendedName>
</protein>
<keyword evidence="1" id="KW-1133">Transmembrane helix</keyword>
<reference evidence="2" key="1">
    <citation type="submission" date="2019-09" db="EMBL/GenBank/DDBJ databases">
        <authorList>
            <person name="Cremers G."/>
        </authorList>
    </citation>
    <scope>NUCLEOTIDE SEQUENCE [LARGE SCALE GENOMIC DNA]</scope>
    <source>
        <strain evidence="2">3B</strain>
    </source>
</reference>
<name>A0A5E6MFC1_9BACT</name>
<evidence type="ECO:0000256" key="1">
    <source>
        <dbReference type="SAM" id="Phobius"/>
    </source>
</evidence>
<dbReference type="AlphaFoldDB" id="A0A5E6MFC1"/>
<feature type="transmembrane region" description="Helical" evidence="1">
    <location>
        <begin position="149"/>
        <end position="167"/>
    </location>
</feature>
<feature type="transmembrane region" description="Helical" evidence="1">
    <location>
        <begin position="309"/>
        <end position="331"/>
    </location>
</feature>
<feature type="transmembrane region" description="Helical" evidence="1">
    <location>
        <begin position="374"/>
        <end position="398"/>
    </location>
</feature>
<dbReference type="OrthoDB" id="191150at2"/>
<evidence type="ECO:0008006" key="4">
    <source>
        <dbReference type="Google" id="ProtNLM"/>
    </source>
</evidence>
<feature type="transmembrane region" description="Helical" evidence="1">
    <location>
        <begin position="343"/>
        <end position="362"/>
    </location>
</feature>
<organism evidence="2 3">
    <name type="scientific">Methylacidimicrobium cyclopophantes</name>
    <dbReference type="NCBI Taxonomy" id="1041766"/>
    <lineage>
        <taxon>Bacteria</taxon>
        <taxon>Pseudomonadati</taxon>
        <taxon>Verrucomicrobiota</taxon>
        <taxon>Methylacidimicrobium</taxon>
    </lineage>
</organism>
<feature type="transmembrane region" description="Helical" evidence="1">
    <location>
        <begin position="96"/>
        <end position="116"/>
    </location>
</feature>
<evidence type="ECO:0000313" key="3">
    <source>
        <dbReference type="Proteomes" id="UP000381693"/>
    </source>
</evidence>
<keyword evidence="3" id="KW-1185">Reference proteome</keyword>
<dbReference type="Proteomes" id="UP000381693">
    <property type="component" value="Unassembled WGS sequence"/>
</dbReference>
<feature type="transmembrane region" description="Helical" evidence="1">
    <location>
        <begin position="250"/>
        <end position="271"/>
    </location>
</feature>
<feature type="transmembrane region" description="Helical" evidence="1">
    <location>
        <begin position="66"/>
        <end position="84"/>
    </location>
</feature>
<dbReference type="InterPro" id="IPR010266">
    <property type="entry name" value="NnrS"/>
</dbReference>
<evidence type="ECO:0000313" key="2">
    <source>
        <dbReference type="EMBL" id="VVM07687.1"/>
    </source>
</evidence>
<gene>
    <name evidence="2" type="ORF">MAMC_01789</name>
</gene>
<keyword evidence="1" id="KW-0812">Transmembrane</keyword>
<keyword evidence="1" id="KW-0472">Membrane</keyword>
<proteinExistence type="predicted"/>
<feature type="transmembrane region" description="Helical" evidence="1">
    <location>
        <begin position="283"/>
        <end position="303"/>
    </location>
</feature>
<feature type="transmembrane region" description="Helical" evidence="1">
    <location>
        <begin position="187"/>
        <end position="208"/>
    </location>
</feature>